<name>A0ACD5IE50_9PROT</name>
<evidence type="ECO:0000313" key="2">
    <source>
        <dbReference type="Proteomes" id="UP001196097"/>
    </source>
</evidence>
<dbReference type="EMBL" id="CP130946">
    <property type="protein sequence ID" value="XRP72067.1"/>
    <property type="molecule type" value="Genomic_DNA"/>
</dbReference>
<keyword evidence="1" id="KW-0482">Metalloprotease</keyword>
<gene>
    <name evidence="1" type="ORF">HF292_009630</name>
</gene>
<accession>A0ACD5IE50</accession>
<proteinExistence type="predicted"/>
<keyword evidence="1" id="KW-0645">Protease</keyword>
<dbReference type="Proteomes" id="UP001196097">
    <property type="component" value="Chromosome"/>
</dbReference>
<evidence type="ECO:0000313" key="1">
    <source>
        <dbReference type="EMBL" id="XRP72067.1"/>
    </source>
</evidence>
<dbReference type="EC" id="3.4.24.-" evidence="1"/>
<organism evidence="1 2">
    <name type="scientific">Acidithiobacillus ferruginosus</name>
    <dbReference type="NCBI Taxonomy" id="3063951"/>
    <lineage>
        <taxon>Bacteria</taxon>
        <taxon>Pseudomonadati</taxon>
        <taxon>Pseudomonadota</taxon>
        <taxon>Acidithiobacillia</taxon>
        <taxon>Acidithiobacillales</taxon>
        <taxon>Acidithiobacillaceae</taxon>
        <taxon>Acidithiobacillus</taxon>
    </lineage>
</organism>
<sequence length="196" mass="21827">MIRNMRLVESQAVANHITTRDDVQQEAEVLWRDGQGDGPCPTVGLFASDWKRQLAGFGYTSSQHKVFLHARTLTDPELRRYVLAHELGHVAWHHPAKKDAIVWFLAILLFFLSFIIGLFQAFWVAALGGSIVGLYALPQAERAADLWGAAALGAHLGDPKTGAYAMIRGMQIAMVARGKPNDAIMQDRLRNLRNRL</sequence>
<protein>
    <submittedName>
        <fullName evidence="1">M48 family metalloprotease</fullName>
        <ecNumber evidence="1">3.4.24.-</ecNumber>
    </submittedName>
</protein>
<keyword evidence="2" id="KW-1185">Reference proteome</keyword>
<reference evidence="1 2" key="1">
    <citation type="journal article" date="2021" name="ISME J.">
        <title>Genomic evolution of the class Acidithiobacillia: deep-branching Proteobacteria living in extreme acidic conditions.</title>
        <authorList>
            <person name="Moya-Beltran A."/>
            <person name="Beard S."/>
            <person name="Rojas-Villalobos C."/>
            <person name="Issotta F."/>
            <person name="Gallardo Y."/>
            <person name="Ulloa R."/>
            <person name="Giaveno A."/>
            <person name="Degli Esposti M."/>
            <person name="Johnson D.B."/>
            <person name="Quatrini R."/>
        </authorList>
    </citation>
    <scope>NUCLEOTIDE SEQUENCE [LARGE SCALE GENOMIC DNA]</scope>
    <source>
        <strain evidence="1 2">CF3</strain>
    </source>
</reference>
<keyword evidence="1" id="KW-0378">Hydrolase</keyword>